<dbReference type="GeneID" id="83686878"/>
<dbReference type="InterPro" id="IPR003820">
    <property type="entry name" value="KdpC"/>
</dbReference>
<keyword evidence="9 11" id="KW-0406">Ion transport</keyword>
<comment type="subcellular location">
    <subcellularLocation>
        <location evidence="11">Cell membrane</location>
        <topology evidence="11">Single-pass membrane protein</topology>
    </subcellularLocation>
</comment>
<name>A0AA43H0C2_9CYAN</name>
<accession>A0AA43H0C2</accession>
<evidence type="ECO:0000256" key="7">
    <source>
        <dbReference type="ARBA" id="ARBA00022958"/>
    </source>
</evidence>
<dbReference type="PANTHER" id="PTHR30042">
    <property type="entry name" value="POTASSIUM-TRANSPORTING ATPASE C CHAIN"/>
    <property type="match status" value="1"/>
</dbReference>
<keyword evidence="7 11" id="KW-0630">Potassium</keyword>
<protein>
    <recommendedName>
        <fullName evidence="11">Potassium-transporting ATPase KdpC subunit</fullName>
    </recommendedName>
    <alternativeName>
        <fullName evidence="11">ATP phosphohydrolase [potassium-transporting] C chain</fullName>
    </alternativeName>
    <alternativeName>
        <fullName evidence="11">Potassium-binding and translocating subunit C</fullName>
    </alternativeName>
    <alternativeName>
        <fullName evidence="11">Potassium-translocating ATPase C chain</fullName>
    </alternativeName>
</protein>
<comment type="caution">
    <text evidence="12">The sequence shown here is derived from an EMBL/GenBank/DDBJ whole genome shotgun (WGS) entry which is preliminary data.</text>
</comment>
<dbReference type="AlphaFoldDB" id="A0AA43H0C2"/>
<comment type="similarity">
    <text evidence="11">Belongs to the KdpC family.</text>
</comment>
<sequence length="193" mass="20741">MSQLNKVIGSTLALCILTAFPYPLFILICGQIFFPFHANGSLITNNQGTVVGSALIGQPFASDRYFQSRPSVIDYSTPLEVYPTGESGSSNLAPSNPLLLERIQGQITRLQQANTHPSADLVYTSPSGLDPHISLESAQAQISPIAAVQNLDTQRIQTLISQNTEGRFFGILGEPGVNILRLNLTLDALEAAT</sequence>
<dbReference type="GO" id="GO:0005524">
    <property type="term" value="F:ATP binding"/>
    <property type="evidence" value="ECO:0007669"/>
    <property type="project" value="UniProtKB-UniRule"/>
</dbReference>
<dbReference type="EMBL" id="JANQDL010000097">
    <property type="protein sequence ID" value="MDH6064987.1"/>
    <property type="molecule type" value="Genomic_DNA"/>
</dbReference>
<gene>
    <name evidence="11 12" type="primary">kdpC</name>
    <name evidence="12" type="ORF">NWP23_14740</name>
</gene>
<dbReference type="Pfam" id="PF02669">
    <property type="entry name" value="KdpC"/>
    <property type="match status" value="1"/>
</dbReference>
<reference evidence="12 13" key="1">
    <citation type="journal article" date="2023" name="J. Phycol.">
        <title>Chrysosporum ovalisporum is synonymous with the true-branching cyanobacterium Umezakia natans (Nostocales/Aphanizomenonaceae).</title>
        <authorList>
            <person name="McGregor G.B."/>
            <person name="Sendall B.C."/>
            <person name="Niiyama Y."/>
            <person name="Tuji A."/>
            <person name="Willis A."/>
        </authorList>
    </citation>
    <scope>NUCLEOTIDE SEQUENCE [LARGE SCALE GENOMIC DNA]</scope>
    <source>
        <strain evidence="12 13">FSS-62</strain>
    </source>
</reference>
<dbReference type="GO" id="GO:0005886">
    <property type="term" value="C:plasma membrane"/>
    <property type="evidence" value="ECO:0007669"/>
    <property type="project" value="UniProtKB-SubCell"/>
</dbReference>
<keyword evidence="2 11" id="KW-1003">Cell membrane</keyword>
<comment type="function">
    <text evidence="11">Part of the high-affinity ATP-driven potassium transport (or Kdp) system, which catalyzes the hydrolysis of ATP coupled with the electrogenic transport of potassium into the cytoplasm. This subunit acts as a catalytic chaperone that increases the ATP-binding affinity of the ATP-hydrolyzing subunit KdpB by the formation of a transient KdpB/KdpC/ATP ternary complex.</text>
</comment>
<dbReference type="NCBIfam" id="TIGR00681">
    <property type="entry name" value="kdpC"/>
    <property type="match status" value="1"/>
</dbReference>
<evidence type="ECO:0000256" key="5">
    <source>
        <dbReference type="ARBA" id="ARBA00022741"/>
    </source>
</evidence>
<evidence type="ECO:0000256" key="11">
    <source>
        <dbReference type="HAMAP-Rule" id="MF_00276"/>
    </source>
</evidence>
<evidence type="ECO:0000313" key="12">
    <source>
        <dbReference type="EMBL" id="MDH6064987.1"/>
    </source>
</evidence>
<evidence type="ECO:0000313" key="13">
    <source>
        <dbReference type="Proteomes" id="UP001159370"/>
    </source>
</evidence>
<evidence type="ECO:0000256" key="9">
    <source>
        <dbReference type="ARBA" id="ARBA00023065"/>
    </source>
</evidence>
<dbReference type="Proteomes" id="UP001159370">
    <property type="component" value="Unassembled WGS sequence"/>
</dbReference>
<dbReference type="PIRSF" id="PIRSF001296">
    <property type="entry name" value="K_ATPase_KdpC"/>
    <property type="match status" value="1"/>
</dbReference>
<keyword evidence="1 11" id="KW-0813">Transport</keyword>
<keyword evidence="4 11" id="KW-0812">Transmembrane</keyword>
<evidence type="ECO:0000256" key="6">
    <source>
        <dbReference type="ARBA" id="ARBA00022840"/>
    </source>
</evidence>
<dbReference type="RefSeq" id="WP_280652045.1">
    <property type="nucleotide sequence ID" value="NZ_JANQDL010000097.1"/>
</dbReference>
<keyword evidence="3 11" id="KW-0633">Potassium transport</keyword>
<evidence type="ECO:0000256" key="8">
    <source>
        <dbReference type="ARBA" id="ARBA00022989"/>
    </source>
</evidence>
<evidence type="ECO:0000256" key="10">
    <source>
        <dbReference type="ARBA" id="ARBA00023136"/>
    </source>
</evidence>
<dbReference type="NCBIfam" id="NF001454">
    <property type="entry name" value="PRK00315.1"/>
    <property type="match status" value="1"/>
</dbReference>
<organism evidence="12 13">
    <name type="scientific">Umezakia ovalisporum FSS-62</name>
    <dbReference type="NCBI Taxonomy" id="2971776"/>
    <lineage>
        <taxon>Bacteria</taxon>
        <taxon>Bacillati</taxon>
        <taxon>Cyanobacteriota</taxon>
        <taxon>Cyanophyceae</taxon>
        <taxon>Nostocales</taxon>
        <taxon>Nodulariaceae</taxon>
        <taxon>Umezakia</taxon>
    </lineage>
</organism>
<dbReference type="GO" id="GO:0008556">
    <property type="term" value="F:P-type potassium transmembrane transporter activity"/>
    <property type="evidence" value="ECO:0007669"/>
    <property type="project" value="InterPro"/>
</dbReference>
<keyword evidence="5 11" id="KW-0547">Nucleotide-binding</keyword>
<keyword evidence="10 11" id="KW-0472">Membrane</keyword>
<dbReference type="HAMAP" id="MF_00276">
    <property type="entry name" value="KdpC"/>
    <property type="match status" value="1"/>
</dbReference>
<evidence type="ECO:0000256" key="4">
    <source>
        <dbReference type="ARBA" id="ARBA00022692"/>
    </source>
</evidence>
<evidence type="ECO:0000256" key="2">
    <source>
        <dbReference type="ARBA" id="ARBA00022475"/>
    </source>
</evidence>
<comment type="subunit">
    <text evidence="11">The system is composed of three essential subunits: KdpA, KdpB and KdpC.</text>
</comment>
<keyword evidence="6 11" id="KW-0067">ATP-binding</keyword>
<evidence type="ECO:0000256" key="1">
    <source>
        <dbReference type="ARBA" id="ARBA00022448"/>
    </source>
</evidence>
<proteinExistence type="inferred from homology"/>
<dbReference type="PANTHER" id="PTHR30042:SF2">
    <property type="entry name" value="POTASSIUM-TRANSPORTING ATPASE KDPC SUBUNIT"/>
    <property type="match status" value="1"/>
</dbReference>
<keyword evidence="8 11" id="KW-1133">Transmembrane helix</keyword>
<evidence type="ECO:0000256" key="3">
    <source>
        <dbReference type="ARBA" id="ARBA00022538"/>
    </source>
</evidence>